<organism evidence="2 3">
    <name type="scientific">Saonia flava</name>
    <dbReference type="NCBI Taxonomy" id="523696"/>
    <lineage>
        <taxon>Bacteria</taxon>
        <taxon>Pseudomonadati</taxon>
        <taxon>Bacteroidota</taxon>
        <taxon>Flavobacteriia</taxon>
        <taxon>Flavobacteriales</taxon>
        <taxon>Flavobacteriaceae</taxon>
        <taxon>Saonia</taxon>
    </lineage>
</organism>
<keyword evidence="1" id="KW-0812">Transmembrane</keyword>
<comment type="caution">
    <text evidence="2">The sequence shown here is derived from an EMBL/GenBank/DDBJ whole genome shotgun (WGS) entry which is preliminary data.</text>
</comment>
<protein>
    <submittedName>
        <fullName evidence="2">Uncharacterized protein</fullName>
    </submittedName>
</protein>
<evidence type="ECO:0000313" key="3">
    <source>
        <dbReference type="Proteomes" id="UP000590442"/>
    </source>
</evidence>
<dbReference type="AlphaFoldDB" id="A0A846QW46"/>
<proteinExistence type="predicted"/>
<gene>
    <name evidence="2" type="ORF">GGR42_003042</name>
</gene>
<reference evidence="2 3" key="1">
    <citation type="submission" date="2020-03" db="EMBL/GenBank/DDBJ databases">
        <title>Genomic Encyclopedia of Type Strains, Phase IV (KMG-IV): sequencing the most valuable type-strain genomes for metagenomic binning, comparative biology and taxonomic classification.</title>
        <authorList>
            <person name="Goeker M."/>
        </authorList>
    </citation>
    <scope>NUCLEOTIDE SEQUENCE [LARGE SCALE GENOMIC DNA]</scope>
    <source>
        <strain evidence="2 3">DSM 29762</strain>
    </source>
</reference>
<feature type="transmembrane region" description="Helical" evidence="1">
    <location>
        <begin position="12"/>
        <end position="30"/>
    </location>
</feature>
<keyword evidence="1" id="KW-0472">Membrane</keyword>
<evidence type="ECO:0000256" key="1">
    <source>
        <dbReference type="SAM" id="Phobius"/>
    </source>
</evidence>
<dbReference type="EMBL" id="JAATJJ010000002">
    <property type="protein sequence ID" value="NJB72551.1"/>
    <property type="molecule type" value="Genomic_DNA"/>
</dbReference>
<name>A0A846QW46_9FLAO</name>
<keyword evidence="3" id="KW-1185">Reference proteome</keyword>
<accession>A0A846QW46</accession>
<keyword evidence="1" id="KW-1133">Transmembrane helix</keyword>
<sequence>MIFTIEKGNISTFPFFLFTKVFLILNSVILCNNCHIKNSINPLKNKGLLTYIILQFIIAF</sequence>
<dbReference type="Proteomes" id="UP000590442">
    <property type="component" value="Unassembled WGS sequence"/>
</dbReference>
<evidence type="ECO:0000313" key="2">
    <source>
        <dbReference type="EMBL" id="NJB72551.1"/>
    </source>
</evidence>